<dbReference type="PRINTS" id="PR00100">
    <property type="entry name" value="AOTCASE"/>
</dbReference>
<comment type="catalytic activity">
    <reaction evidence="2">
        <text>N(2)-succinyl-L-ornithine + carbamoyl phosphate = N(2)-succinyl-L-citrulline + phosphate + H(+)</text>
        <dbReference type="Rhea" id="RHEA:25884"/>
        <dbReference type="ChEBI" id="CHEBI:15378"/>
        <dbReference type="ChEBI" id="CHEBI:43474"/>
        <dbReference type="ChEBI" id="CHEBI:58228"/>
        <dbReference type="ChEBI" id="CHEBI:58514"/>
        <dbReference type="ChEBI" id="CHEBI:58862"/>
        <dbReference type="EC" id="2.1.3.11"/>
    </reaction>
</comment>
<dbReference type="Gene3D" id="3.40.50.1370">
    <property type="entry name" value="Aspartate/ornithine carbamoyltransferase"/>
    <property type="match status" value="2"/>
</dbReference>
<dbReference type="SUPFAM" id="SSF53671">
    <property type="entry name" value="Aspartate/ornithine carbamoyltransferase"/>
    <property type="match status" value="1"/>
</dbReference>
<dbReference type="EMBL" id="FORU01000008">
    <property type="protein sequence ID" value="SFJ46437.1"/>
    <property type="molecule type" value="Genomic_DNA"/>
</dbReference>
<dbReference type="UniPathway" id="UPA00068"/>
<comment type="subunit">
    <text evidence="2">Homotrimer.</text>
</comment>
<dbReference type="InterPro" id="IPR006131">
    <property type="entry name" value="Asp_carbamoyltransf_Asp/Orn-bd"/>
</dbReference>
<dbReference type="PRINTS" id="PR00101">
    <property type="entry name" value="ATCASE"/>
</dbReference>
<feature type="binding site" description="in other chain" evidence="2">
    <location>
        <position position="110"/>
    </location>
    <ligand>
        <name>carbamoyl phosphate</name>
        <dbReference type="ChEBI" id="CHEBI:58228"/>
        <note>ligand shared between two neighboring subunits</note>
    </ligand>
</feature>
<feature type="binding site" description="in other chain" evidence="2">
    <location>
        <begin position="47"/>
        <end position="50"/>
    </location>
    <ligand>
        <name>carbamoyl phosphate</name>
        <dbReference type="ChEBI" id="CHEBI:58228"/>
        <note>ligand shared between two neighboring subunits</note>
    </ligand>
</feature>
<dbReference type="EC" id="2.1.3.11" evidence="2"/>
<evidence type="ECO:0000313" key="6">
    <source>
        <dbReference type="Proteomes" id="UP000243887"/>
    </source>
</evidence>
<evidence type="ECO:0000256" key="2">
    <source>
        <dbReference type="HAMAP-Rule" id="MF_02235"/>
    </source>
</evidence>
<dbReference type="GO" id="GO:0019240">
    <property type="term" value="P:citrulline biosynthetic process"/>
    <property type="evidence" value="ECO:0007669"/>
    <property type="project" value="TreeGrafter"/>
</dbReference>
<evidence type="ECO:0000259" key="3">
    <source>
        <dbReference type="Pfam" id="PF00185"/>
    </source>
</evidence>
<feature type="binding site" evidence="2">
    <location>
        <position position="253"/>
    </location>
    <ligand>
        <name>N(2)-succinyl-L-ornithine</name>
        <dbReference type="ChEBI" id="CHEBI:58514"/>
    </ligand>
</feature>
<dbReference type="InterPro" id="IPR043696">
    <property type="entry name" value="ArgF'-like"/>
</dbReference>
<feature type="binding site" evidence="2">
    <location>
        <position position="142"/>
    </location>
    <ligand>
        <name>N(2)-succinyl-L-ornithine</name>
        <dbReference type="ChEBI" id="CHEBI:58514"/>
    </ligand>
</feature>
<keyword evidence="2" id="KW-0055">Arginine biosynthesis</keyword>
<feature type="binding site" evidence="2">
    <location>
        <position position="189"/>
    </location>
    <ligand>
        <name>N(2)-succinyl-L-ornithine</name>
        <dbReference type="ChEBI" id="CHEBI:58514"/>
    </ligand>
</feature>
<keyword evidence="6" id="KW-1185">Reference proteome</keyword>
<dbReference type="AlphaFoldDB" id="A0A1I3RMF7"/>
<dbReference type="RefSeq" id="WP_090679083.1">
    <property type="nucleotide sequence ID" value="NZ_FORU01000008.1"/>
</dbReference>
<dbReference type="PANTHER" id="PTHR45753:SF3">
    <property type="entry name" value="ORNITHINE TRANSCARBAMYLASE, MITOCHONDRIAL"/>
    <property type="match status" value="1"/>
</dbReference>
<dbReference type="STRING" id="1150112.SAMN04487893_10851"/>
<evidence type="ECO:0000259" key="4">
    <source>
        <dbReference type="Pfam" id="PF02729"/>
    </source>
</evidence>
<feature type="binding site" evidence="2">
    <location>
        <position position="75"/>
    </location>
    <ligand>
        <name>carbamoyl phosphate</name>
        <dbReference type="ChEBI" id="CHEBI:58228"/>
        <note>ligand shared between two neighboring subunits</note>
    </ligand>
</feature>
<dbReference type="InterPro" id="IPR006130">
    <property type="entry name" value="Asp/Orn_carbamoylTrfase"/>
</dbReference>
<protein>
    <recommendedName>
        <fullName evidence="2">N-succinylornithine carbamoyltransferase</fullName>
        <ecNumber evidence="2">2.1.3.11</ecNumber>
    </recommendedName>
    <alternativeName>
        <fullName evidence="2">N-succinyl-L-ornithine transcarbamylase</fullName>
        <shortName evidence="2">SOTCase</shortName>
    </alternativeName>
</protein>
<feature type="binding site" description="in other chain" evidence="2">
    <location>
        <position position="317"/>
    </location>
    <ligand>
        <name>carbamoyl phosphate</name>
        <dbReference type="ChEBI" id="CHEBI:58228"/>
        <note>ligand shared between two neighboring subunits</note>
    </ligand>
</feature>
<reference evidence="6" key="1">
    <citation type="submission" date="2016-10" db="EMBL/GenBank/DDBJ databases">
        <authorList>
            <person name="Varghese N."/>
            <person name="Submissions S."/>
        </authorList>
    </citation>
    <scope>NUCLEOTIDE SEQUENCE [LARGE SCALE GENOMIC DNA]</scope>
    <source>
        <strain evidence="6">DSM 26542</strain>
    </source>
</reference>
<accession>A0A1I3RMF7</accession>
<evidence type="ECO:0000313" key="5">
    <source>
        <dbReference type="EMBL" id="SFJ46437.1"/>
    </source>
</evidence>
<dbReference type="GO" id="GO:0016597">
    <property type="term" value="F:amino acid binding"/>
    <property type="evidence" value="ECO:0007669"/>
    <property type="project" value="InterPro"/>
</dbReference>
<dbReference type="InterPro" id="IPR036901">
    <property type="entry name" value="Asp/Orn_carbamoylTrfase_sf"/>
</dbReference>
<dbReference type="GO" id="GO:0042450">
    <property type="term" value="P:L-arginine biosynthetic process via ornithine"/>
    <property type="evidence" value="ECO:0007669"/>
    <property type="project" value="TreeGrafter"/>
</dbReference>
<organism evidence="5 6">
    <name type="scientific">Myroides guanonis</name>
    <dbReference type="NCBI Taxonomy" id="1150112"/>
    <lineage>
        <taxon>Bacteria</taxon>
        <taxon>Pseudomonadati</taxon>
        <taxon>Bacteroidota</taxon>
        <taxon>Flavobacteriia</taxon>
        <taxon>Flavobacteriales</taxon>
        <taxon>Flavobacteriaceae</taxon>
        <taxon>Myroides</taxon>
    </lineage>
</organism>
<gene>
    <name evidence="2" type="primary">argF'</name>
    <name evidence="5" type="ORF">SAMN04487893_10851</name>
</gene>
<feature type="domain" description="Aspartate/ornithine carbamoyltransferase Asp/Orn-binding" evidence="3">
    <location>
        <begin position="215"/>
        <end position="326"/>
    </location>
</feature>
<name>A0A1I3RMF7_9FLAO</name>
<feature type="domain" description="Aspartate/ornithine carbamoyltransferase carbamoyl-P binding" evidence="4">
    <location>
        <begin position="4"/>
        <end position="160"/>
    </location>
</feature>
<dbReference type="GO" id="GO:0004585">
    <property type="term" value="F:ornithine carbamoyltransferase activity"/>
    <property type="evidence" value="ECO:0007669"/>
    <property type="project" value="InterPro"/>
</dbReference>
<sequence>MKQFFSTNDIVSLSHIIKTALECKENPFGNEYIGKHKTLGLIFLNPSLRTRMSTQKAARNLGMEVMVLNMGTEGWALETREGVVMDGANAEHIKEAAAVMGSYCDVLGVRSFPKLDSKEEDYSDDLFFKFANYCKKPILSLETATRHPLQSLTDLITIIEQGEYFYDAEKGNYIPKVRKPKVVLSWAPHVKALPQAVPNSFSEWMCRAEAEGLVDFVITHPEGYELDEEFTKGAAITTNQVEALKDADFVYVKNWSSYEDYGKVLSMDSNWMLTLEKLEATNNAKVMHCLPVRRDLVLSSEVLDSDHSIVIEQAGNRVWAAQAVLTEMLTHNK</sequence>
<comment type="pathway">
    <text evidence="2">Amino-acid biosynthesis; L-arginine biosynthesis.</text>
</comment>
<comment type="similarity">
    <text evidence="2">Belongs to the aspartate/ornithine carbamoyltransferase superfamily. SOTCase family.</text>
</comment>
<evidence type="ECO:0000256" key="1">
    <source>
        <dbReference type="ARBA" id="ARBA00022679"/>
    </source>
</evidence>
<dbReference type="HAMAP" id="MF_02235">
    <property type="entry name" value="SOTCase"/>
    <property type="match status" value="1"/>
</dbReference>
<dbReference type="Pfam" id="PF00185">
    <property type="entry name" value="OTCace"/>
    <property type="match status" value="1"/>
</dbReference>
<feature type="binding site" description="in other chain" evidence="2">
    <location>
        <begin position="289"/>
        <end position="290"/>
    </location>
    <ligand>
        <name>carbamoyl phosphate</name>
        <dbReference type="ChEBI" id="CHEBI:58228"/>
        <note>ligand shared between two neighboring subunits</note>
    </ligand>
</feature>
<feature type="binding site" description="in other chain" evidence="2">
    <location>
        <begin position="147"/>
        <end position="150"/>
    </location>
    <ligand>
        <name>carbamoyl phosphate</name>
        <dbReference type="ChEBI" id="CHEBI:58228"/>
        <note>ligand shared between two neighboring subunits</note>
    </ligand>
</feature>
<keyword evidence="2" id="KW-0028">Amino-acid biosynthesis</keyword>
<keyword evidence="1 2" id="KW-0808">Transferase</keyword>
<proteinExistence type="inferred from homology"/>
<dbReference type="Proteomes" id="UP000243887">
    <property type="component" value="Unassembled WGS sequence"/>
</dbReference>
<feature type="binding site" evidence="2">
    <location>
        <position position="293"/>
    </location>
    <ligand>
        <name>N(2)-succinyl-L-ornithine</name>
        <dbReference type="ChEBI" id="CHEBI:58514"/>
    </ligand>
</feature>
<dbReference type="OrthoDB" id="9802587at2"/>
<dbReference type="PANTHER" id="PTHR45753">
    <property type="entry name" value="ORNITHINE CARBAMOYLTRANSFERASE, MITOCHONDRIAL"/>
    <property type="match status" value="1"/>
</dbReference>
<comment type="function">
    <text evidence="2">Catalyzes the transfer of the carbamoyl group from carbamoyl phosphate to the delta-amino group of N(2)-succinyl-L-ornithine to produce N(2)-succinyl-L-citrulline. Is essential for arginine biosynthesis.</text>
</comment>
<dbReference type="Pfam" id="PF02729">
    <property type="entry name" value="OTCace_N"/>
    <property type="match status" value="1"/>
</dbReference>
<dbReference type="InterPro" id="IPR006132">
    <property type="entry name" value="Asp/Orn_carbamoyltranf_P-bd"/>
</dbReference>